<evidence type="ECO:0000313" key="1">
    <source>
        <dbReference type="EMBL" id="VVA41146.1"/>
    </source>
</evidence>
<gene>
    <name evidence="1" type="ORF">ALMOND_2B027068</name>
</gene>
<dbReference type="InterPro" id="IPR025886">
    <property type="entry name" value="PP2-like"/>
</dbReference>
<dbReference type="PANTHER" id="PTHR48478:SF1">
    <property type="entry name" value="LECTIN-LIKE"/>
    <property type="match status" value="1"/>
</dbReference>
<dbReference type="InParanoid" id="A0A5E4GNB7"/>
<reference evidence="2" key="1">
    <citation type="journal article" date="2020" name="Plant J.">
        <title>Transposons played a major role in the diversification between the closely related almond and peach genomes: results from the almond genome sequence.</title>
        <authorList>
            <person name="Alioto T."/>
            <person name="Alexiou K.G."/>
            <person name="Bardil A."/>
            <person name="Barteri F."/>
            <person name="Castanera R."/>
            <person name="Cruz F."/>
            <person name="Dhingra A."/>
            <person name="Duval H."/>
            <person name="Fernandez I Marti A."/>
            <person name="Frias L."/>
            <person name="Galan B."/>
            <person name="Garcia J.L."/>
            <person name="Howad W."/>
            <person name="Gomez-Garrido J."/>
            <person name="Gut M."/>
            <person name="Julca I."/>
            <person name="Morata J."/>
            <person name="Puigdomenech P."/>
            <person name="Ribeca P."/>
            <person name="Rubio Cabetas M.J."/>
            <person name="Vlasova A."/>
            <person name="Wirthensohn M."/>
            <person name="Garcia-Mas J."/>
            <person name="Gabaldon T."/>
            <person name="Casacuberta J.M."/>
            <person name="Arus P."/>
        </authorList>
    </citation>
    <scope>NUCLEOTIDE SEQUENCE [LARGE SCALE GENOMIC DNA]</scope>
    <source>
        <strain evidence="2">cv. Texas</strain>
    </source>
</reference>
<dbReference type="PANTHER" id="PTHR48478">
    <property type="entry name" value="LECTIN-LIKE"/>
    <property type="match status" value="1"/>
</dbReference>
<sequence>MADSAKGEFQEFKKMKVWVEKKSRCMALYARRLDVTWGFPPYWVWNCYRETSEDNVEVVKLSSVCFLNVRGQFKMSELSAGVVYKVKLTNGAFGWELPVTVKIRFPDGTEQKRQYSLFQKPRGQWIELSGGSFEVKGEETGEVWFDLCQHGGHWKRGLIIQALVLWAHGTPPEVPPPSSYSSSADITSSDEAVRFLKLGLLCVQEMAKLRPPMSRAVKILSGEVDIKDSHISEPGLISDIMEIKMGQHQSCDQSTFSKSLHIQ</sequence>
<name>A0A5E4GNB7_PRUDU</name>
<organism evidence="1 2">
    <name type="scientific">Prunus dulcis</name>
    <name type="common">Almond</name>
    <name type="synonym">Amygdalus dulcis</name>
    <dbReference type="NCBI Taxonomy" id="3755"/>
    <lineage>
        <taxon>Eukaryota</taxon>
        <taxon>Viridiplantae</taxon>
        <taxon>Streptophyta</taxon>
        <taxon>Embryophyta</taxon>
        <taxon>Tracheophyta</taxon>
        <taxon>Spermatophyta</taxon>
        <taxon>Magnoliopsida</taxon>
        <taxon>eudicotyledons</taxon>
        <taxon>Gunneridae</taxon>
        <taxon>Pentapetalae</taxon>
        <taxon>rosids</taxon>
        <taxon>fabids</taxon>
        <taxon>Rosales</taxon>
        <taxon>Rosaceae</taxon>
        <taxon>Amygdaloideae</taxon>
        <taxon>Amygdaleae</taxon>
        <taxon>Prunus</taxon>
    </lineage>
</organism>
<dbReference type="Pfam" id="PF14299">
    <property type="entry name" value="PP2"/>
    <property type="match status" value="1"/>
</dbReference>
<dbReference type="EMBL" id="CABIKO010001191">
    <property type="protein sequence ID" value="VVA41146.1"/>
    <property type="molecule type" value="Genomic_DNA"/>
</dbReference>
<dbReference type="GO" id="GO:0030246">
    <property type="term" value="F:carbohydrate binding"/>
    <property type="evidence" value="ECO:0007669"/>
    <property type="project" value="InterPro"/>
</dbReference>
<dbReference type="InterPro" id="IPR052147">
    <property type="entry name" value="PP2-like/Lectin"/>
</dbReference>
<evidence type="ECO:0000313" key="2">
    <source>
        <dbReference type="Proteomes" id="UP000327085"/>
    </source>
</evidence>
<dbReference type="Gramene" id="VVA41146">
    <property type="protein sequence ID" value="VVA41146"/>
    <property type="gene ID" value="Prudul26B027068"/>
</dbReference>
<proteinExistence type="predicted"/>
<dbReference type="Proteomes" id="UP000327085">
    <property type="component" value="Unassembled WGS sequence"/>
</dbReference>
<dbReference type="AlphaFoldDB" id="A0A5E4GNB7"/>
<protein>
    <submittedName>
        <fullName evidence="1">PREDICTED: PHLOEM PROTEIN 2-LIKE</fullName>
    </submittedName>
</protein>
<accession>A0A5E4GNB7</accession>